<reference evidence="2 3" key="1">
    <citation type="submission" date="2019-06" db="EMBL/GenBank/DDBJ databases">
        <title>Persicimonas caeni gen. nov., sp. nov., a predatory bacterium isolated from solar saltern.</title>
        <authorList>
            <person name="Wang S."/>
        </authorList>
    </citation>
    <scope>NUCLEOTIDE SEQUENCE [LARGE SCALE GENOMIC DNA]</scope>
    <source>
        <strain evidence="2 3">YN101</strain>
    </source>
</reference>
<feature type="region of interest" description="Disordered" evidence="1">
    <location>
        <begin position="21"/>
        <end position="78"/>
    </location>
</feature>
<feature type="compositionally biased region" description="Acidic residues" evidence="1">
    <location>
        <begin position="30"/>
        <end position="41"/>
    </location>
</feature>
<proteinExistence type="predicted"/>
<dbReference type="RefSeq" id="WP_141200369.1">
    <property type="nucleotide sequence ID" value="NZ_CP041186.1"/>
</dbReference>
<dbReference type="InterPro" id="IPR058148">
    <property type="entry name" value="M949_RS01915-like_dom"/>
</dbReference>
<dbReference type="OrthoDB" id="8585774at2"/>
<evidence type="ECO:0000256" key="1">
    <source>
        <dbReference type="SAM" id="MobiDB-lite"/>
    </source>
</evidence>
<accession>A0A5B8YB82</accession>
<feature type="compositionally biased region" description="Basic and acidic residues" evidence="1">
    <location>
        <begin position="46"/>
        <end position="63"/>
    </location>
</feature>
<gene>
    <name evidence="2" type="ORF">FIV42_25200</name>
</gene>
<dbReference type="EMBL" id="CP041186">
    <property type="protein sequence ID" value="QDG53919.1"/>
    <property type="molecule type" value="Genomic_DNA"/>
</dbReference>
<dbReference type="NCBIfam" id="NF046077">
    <property type="entry name" value="LPS_M949_RS01915"/>
    <property type="match status" value="1"/>
</dbReference>
<organism evidence="2 3">
    <name type="scientific">Persicimonas caeni</name>
    <dbReference type="NCBI Taxonomy" id="2292766"/>
    <lineage>
        <taxon>Bacteria</taxon>
        <taxon>Deltaproteobacteria</taxon>
        <taxon>Bradymonadales</taxon>
        <taxon>Bradymonadaceae</taxon>
        <taxon>Persicimonas</taxon>
    </lineage>
</organism>
<evidence type="ECO:0000313" key="3">
    <source>
        <dbReference type="Proteomes" id="UP000315995"/>
    </source>
</evidence>
<dbReference type="AlphaFoldDB" id="A0A4Y6Q0E9"/>
<dbReference type="PROSITE" id="PS51257">
    <property type="entry name" value="PROKAR_LIPOPROTEIN"/>
    <property type="match status" value="1"/>
</dbReference>
<accession>A0A4Y6Q0E9</accession>
<name>A0A4Y6Q0E9_PERCE</name>
<keyword evidence="3" id="KW-1185">Reference proteome</keyword>
<dbReference type="Proteomes" id="UP000315995">
    <property type="component" value="Chromosome"/>
</dbReference>
<sequence length="253" mass="27630">MNRNRIGYGIVLAGLALGVTLTGCEKPPQDDAEPAEAETVEAEASAESKVEDNAGDEEKKPEAEAPDQEEPVQPTTKVEQTKFADTLPEGVSVEGKVVDGIAWTDAKGANMVIFGRKLTGKTGTKLQARHWRQSEGGDWEQVRQFVELIDECEFDTTLEPLTGDWSVTDLDEDSVGEATFAWRSACRSDVSPATHKVLVIEDGEKYVLRGDSKMRLSQTEWIGGDYKADPAFATAPEGFLAHAEKVWKATVKE</sequence>
<protein>
    <submittedName>
        <fullName evidence="2">Uncharacterized protein</fullName>
    </submittedName>
</protein>
<evidence type="ECO:0000313" key="2">
    <source>
        <dbReference type="EMBL" id="QDG53919.1"/>
    </source>
</evidence>